<comment type="catalytic activity">
    <reaction evidence="5">
        <text>a quinone + NADH + 5 H(+)(in) = a quinol + NAD(+) + 4 H(+)(out)</text>
        <dbReference type="Rhea" id="RHEA:57888"/>
        <dbReference type="ChEBI" id="CHEBI:15378"/>
        <dbReference type="ChEBI" id="CHEBI:24646"/>
        <dbReference type="ChEBI" id="CHEBI:57540"/>
        <dbReference type="ChEBI" id="CHEBI:57945"/>
        <dbReference type="ChEBI" id="CHEBI:132124"/>
    </reaction>
</comment>
<feature type="transmembrane region" description="Helical" evidence="5">
    <location>
        <begin position="371"/>
        <end position="392"/>
    </location>
</feature>
<dbReference type="GO" id="GO:0012505">
    <property type="term" value="C:endomembrane system"/>
    <property type="evidence" value="ECO:0007669"/>
    <property type="project" value="UniProtKB-SubCell"/>
</dbReference>
<feature type="transmembrane region" description="Helical" evidence="5">
    <location>
        <begin position="106"/>
        <end position="125"/>
    </location>
</feature>
<dbReference type="NCBIfam" id="NF004441">
    <property type="entry name" value="PRK05777.1-4"/>
    <property type="match status" value="1"/>
</dbReference>
<evidence type="ECO:0000313" key="8">
    <source>
        <dbReference type="EMBL" id="QGV79139.1"/>
    </source>
</evidence>
<evidence type="ECO:0000313" key="9">
    <source>
        <dbReference type="Proteomes" id="UP000422572"/>
    </source>
</evidence>
<dbReference type="GO" id="GO:0005886">
    <property type="term" value="C:plasma membrane"/>
    <property type="evidence" value="ECO:0007669"/>
    <property type="project" value="UniProtKB-SubCell"/>
</dbReference>
<dbReference type="GO" id="GO:0008137">
    <property type="term" value="F:NADH dehydrogenase (ubiquinone) activity"/>
    <property type="evidence" value="ECO:0007669"/>
    <property type="project" value="InterPro"/>
</dbReference>
<feature type="transmembrane region" description="Helical" evidence="5">
    <location>
        <begin position="480"/>
        <end position="504"/>
    </location>
</feature>
<dbReference type="EC" id="7.1.1.-" evidence="5"/>
<dbReference type="InterPro" id="IPR010096">
    <property type="entry name" value="NADH-Q_OxRdtase_suN/2"/>
</dbReference>
<feature type="transmembrane region" description="Helical" evidence="5">
    <location>
        <begin position="275"/>
        <end position="300"/>
    </location>
</feature>
<evidence type="ECO:0000259" key="7">
    <source>
        <dbReference type="Pfam" id="PF00361"/>
    </source>
</evidence>
<keyword evidence="9" id="KW-1185">Reference proteome</keyword>
<dbReference type="AlphaFoldDB" id="A0A6I6FJZ6"/>
<name>A0A6I6FJZ6_9ACTN</name>
<keyword evidence="5" id="KW-0520">NAD</keyword>
<dbReference type="PANTHER" id="PTHR22773">
    <property type="entry name" value="NADH DEHYDROGENASE"/>
    <property type="match status" value="1"/>
</dbReference>
<proteinExistence type="inferred from homology"/>
<comment type="subcellular location">
    <subcellularLocation>
        <location evidence="5">Cell membrane</location>
        <topology evidence="5">Multi-pass membrane protein</topology>
    </subcellularLocation>
    <subcellularLocation>
        <location evidence="1">Endomembrane system</location>
        <topology evidence="1">Multi-pass membrane protein</topology>
    </subcellularLocation>
    <subcellularLocation>
        <location evidence="6">Membrane</location>
        <topology evidence="6">Multi-pass membrane protein</topology>
    </subcellularLocation>
</comment>
<keyword evidence="5" id="KW-1278">Translocase</keyword>
<feature type="transmembrane region" description="Helical" evidence="5">
    <location>
        <begin position="312"/>
        <end position="333"/>
    </location>
</feature>
<accession>A0A6I6FJZ6</accession>
<dbReference type="InterPro" id="IPR001750">
    <property type="entry name" value="ND/Mrp_TM"/>
</dbReference>
<organism evidence="8 9">
    <name type="scientific">Streptomyces ficellus</name>
    <dbReference type="NCBI Taxonomy" id="1977088"/>
    <lineage>
        <taxon>Bacteria</taxon>
        <taxon>Bacillati</taxon>
        <taxon>Actinomycetota</taxon>
        <taxon>Actinomycetes</taxon>
        <taxon>Kitasatosporales</taxon>
        <taxon>Streptomycetaceae</taxon>
        <taxon>Streptomyces</taxon>
    </lineage>
</organism>
<dbReference type="OrthoDB" id="9811718at2"/>
<dbReference type="GO" id="GO:0042773">
    <property type="term" value="P:ATP synthesis coupled electron transport"/>
    <property type="evidence" value="ECO:0007669"/>
    <property type="project" value="InterPro"/>
</dbReference>
<evidence type="ECO:0000256" key="4">
    <source>
        <dbReference type="ARBA" id="ARBA00023136"/>
    </source>
</evidence>
<feature type="transmembrane region" description="Helical" evidence="5">
    <location>
        <begin position="345"/>
        <end position="364"/>
    </location>
</feature>
<feature type="transmembrane region" description="Helical" evidence="5">
    <location>
        <begin position="440"/>
        <end position="460"/>
    </location>
</feature>
<feature type="domain" description="NADH:quinone oxidoreductase/Mrp antiporter transmembrane" evidence="7">
    <location>
        <begin position="184"/>
        <end position="490"/>
    </location>
</feature>
<feature type="transmembrane region" description="Helical" evidence="5">
    <location>
        <begin position="32"/>
        <end position="54"/>
    </location>
</feature>
<sequence>MSATAAEAVHSLWTTAAEPGAVDKIGAPAIEYAQLAPTLIVVGAAVVGIMLEAFVPRRSRYYAQVFLTVVALAAAFAAVVALAAGGHATTRAGIVAMGAIAVDGPALFLQGTILLTSMVAVFTFAERRLDPAHHGHRVDSFAAEAASVPGSDHEKAAVKAGFTTTEVFPLMLFAVAGMLVFPAANDLLTLFIALEVFSLPLYLLCAVARRKRLMSQEAAVKYFLLGAFSSAFLLFGIALMYGYAGSVSYARIADVVDGSVSAITPALAQTMGNDVLLLIGFAMVLMGLLFKVGAVPFHMWTPDVYQGAPTPVTGFMAAATKVAAFGALLRLLYVVLPGLRWDWRPVMWGVAIVTMLAGAIVAITQTDIKRLLAYSSIAHAGFILAGVIAATPDGVSSVLFYLGAYSFVTVGAFAVVTLVRDAGGEATHLSKWAGLGRRSPLVAAVFAVFLLAFAGIPLTSGFSGKFAVFKAAAEGGAGTLVVIGVISSAIAAFFYIRVIVLMFFSEPKPEGPTVAVPSPLTMTTIAVGVAVTLVLGVAPQSFLDLAGQAGVFVR</sequence>
<dbReference type="KEGG" id="sfic:EIZ62_13410"/>
<feature type="transmembrane region" description="Helical" evidence="5">
    <location>
        <begin position="167"/>
        <end position="184"/>
    </location>
</feature>
<dbReference type="Proteomes" id="UP000422572">
    <property type="component" value="Chromosome"/>
</dbReference>
<keyword evidence="5" id="KW-0874">Quinone</keyword>
<evidence type="ECO:0000256" key="1">
    <source>
        <dbReference type="ARBA" id="ARBA00004127"/>
    </source>
</evidence>
<feature type="transmembrane region" description="Helical" evidence="5">
    <location>
        <begin position="398"/>
        <end position="419"/>
    </location>
</feature>
<evidence type="ECO:0000256" key="6">
    <source>
        <dbReference type="RuleBase" id="RU000320"/>
    </source>
</evidence>
<dbReference type="Pfam" id="PF00361">
    <property type="entry name" value="Proton_antipo_M"/>
    <property type="match status" value="1"/>
</dbReference>
<keyword evidence="5" id="KW-1003">Cell membrane</keyword>
<dbReference type="NCBIfam" id="TIGR01770">
    <property type="entry name" value="NDH_I_N"/>
    <property type="match status" value="1"/>
</dbReference>
<comment type="function">
    <text evidence="5">NDH-1 shuttles electrons from NADH, via FMN and iron-sulfur (Fe-S) centers, to quinones in the respiratory chain. The immediate electron acceptor for the enzyme in this species is believed to be a menaquinone. Couples the redox reaction to proton translocation (for every two electrons transferred, four hydrogen ions are translocated across the cytoplasmic membrane), and thus conserves the redox energy in a proton gradient.</text>
</comment>
<feature type="transmembrane region" description="Helical" evidence="5">
    <location>
        <begin position="220"/>
        <end position="244"/>
    </location>
</feature>
<dbReference type="HAMAP" id="MF_00445">
    <property type="entry name" value="NDH1_NuoN_1"/>
    <property type="match status" value="1"/>
</dbReference>
<dbReference type="EMBL" id="CP034279">
    <property type="protein sequence ID" value="QGV79139.1"/>
    <property type="molecule type" value="Genomic_DNA"/>
</dbReference>
<dbReference type="RefSeq" id="WP_156692898.1">
    <property type="nucleotide sequence ID" value="NZ_CP034279.1"/>
</dbReference>
<keyword evidence="4 5" id="KW-0472">Membrane</keyword>
<comment type="subunit">
    <text evidence="5">NDH-1 is composed of 14 different subunits. Subunits NuoA, H, J, K, L, M, N constitute the membrane sector of the complex.</text>
</comment>
<evidence type="ECO:0000256" key="5">
    <source>
        <dbReference type="HAMAP-Rule" id="MF_00445"/>
    </source>
</evidence>
<keyword evidence="3 5" id="KW-1133">Transmembrane helix</keyword>
<reference evidence="8 9" key="1">
    <citation type="submission" date="2018-12" db="EMBL/GenBank/DDBJ databases">
        <title>Complete genome sequence of Streptomyces ficellus NRRL8067, the producer of ficellomycin, feldamycin and nojirimycin.</title>
        <authorList>
            <person name="Zhang H."/>
            <person name="Yue R."/>
            <person name="Liu Y."/>
            <person name="Li M."/>
            <person name="Mu H."/>
            <person name="Zhang J."/>
        </authorList>
    </citation>
    <scope>NUCLEOTIDE SEQUENCE [LARGE SCALE GENOMIC DNA]</scope>
    <source>
        <strain evidence="8 9">NRRL 8067</strain>
    </source>
</reference>
<keyword evidence="5" id="KW-0813">Transport</keyword>
<evidence type="ECO:0000256" key="2">
    <source>
        <dbReference type="ARBA" id="ARBA00022692"/>
    </source>
</evidence>
<keyword evidence="8" id="KW-0560">Oxidoreductase</keyword>
<keyword evidence="2 5" id="KW-0812">Transmembrane</keyword>
<protein>
    <recommendedName>
        <fullName evidence="5">NADH-quinone oxidoreductase subunit N</fullName>
        <ecNumber evidence="5">7.1.1.-</ecNumber>
    </recommendedName>
    <alternativeName>
        <fullName evidence="5">NADH dehydrogenase I subunit N</fullName>
    </alternativeName>
    <alternativeName>
        <fullName evidence="5">NDH-1 subunit N</fullName>
    </alternativeName>
</protein>
<gene>
    <name evidence="5 8" type="primary">nuoN</name>
    <name evidence="8" type="ORF">EIZ62_13410</name>
</gene>
<feature type="transmembrane region" description="Helical" evidence="5">
    <location>
        <begin position="190"/>
        <end position="208"/>
    </location>
</feature>
<feature type="transmembrane region" description="Helical" evidence="5">
    <location>
        <begin position="61"/>
        <end position="86"/>
    </location>
</feature>
<comment type="similarity">
    <text evidence="5">Belongs to the complex I subunit 2 family.</text>
</comment>
<feature type="transmembrane region" description="Helical" evidence="5">
    <location>
        <begin position="516"/>
        <end position="538"/>
    </location>
</feature>
<dbReference type="GO" id="GO:0050136">
    <property type="term" value="F:NADH dehydrogenase (quinone) (non-electrogenic) activity"/>
    <property type="evidence" value="ECO:0007669"/>
    <property type="project" value="UniProtKB-UniRule"/>
</dbReference>
<evidence type="ECO:0000256" key="3">
    <source>
        <dbReference type="ARBA" id="ARBA00022989"/>
    </source>
</evidence>
<dbReference type="GO" id="GO:0048038">
    <property type="term" value="F:quinone binding"/>
    <property type="evidence" value="ECO:0007669"/>
    <property type="project" value="UniProtKB-KW"/>
</dbReference>